<evidence type="ECO:0000313" key="2">
    <source>
        <dbReference type="Proteomes" id="UP001163223"/>
    </source>
</evidence>
<reference evidence="1" key="1">
    <citation type="submission" date="2022-11" db="EMBL/GenBank/DDBJ databases">
        <title>beta-Carotene-producing bacterium, Jeongeuplla avenae sp. nov., alleviates the salt stress of Arabidopsis seedlings.</title>
        <authorList>
            <person name="Jiang L."/>
            <person name="Lee J."/>
        </authorList>
    </citation>
    <scope>NUCLEOTIDE SEQUENCE</scope>
    <source>
        <strain evidence="1">DY_R2A_6</strain>
    </source>
</reference>
<sequence length="118" mass="12370">MSEIKRLQPGTRMSQAVVHGNTVYLAGQVASGAPGASVADQTRDILSRIDALLGEAGTDKTRILSATIWLCDMGTFAEMNGVWDAWLAPGCAPARATVESPRLAAPDYTVEIGIIAAL</sequence>
<dbReference type="Proteomes" id="UP001163223">
    <property type="component" value="Chromosome"/>
</dbReference>
<protein>
    <submittedName>
        <fullName evidence="1">RidA family protein</fullName>
    </submittedName>
</protein>
<name>A0ACD4NSN4_9HYPH</name>
<keyword evidence="2" id="KW-1185">Reference proteome</keyword>
<gene>
    <name evidence="1" type="ORF">OXU80_05940</name>
</gene>
<proteinExistence type="predicted"/>
<accession>A0ACD4NSN4</accession>
<evidence type="ECO:0000313" key="1">
    <source>
        <dbReference type="EMBL" id="WAJ29763.1"/>
    </source>
</evidence>
<dbReference type="EMBL" id="CP113520">
    <property type="protein sequence ID" value="WAJ29763.1"/>
    <property type="molecule type" value="Genomic_DNA"/>
</dbReference>
<organism evidence="1 2">
    <name type="scientific">Antarcticirhabdus aurantiaca</name>
    <dbReference type="NCBI Taxonomy" id="2606717"/>
    <lineage>
        <taxon>Bacteria</taxon>
        <taxon>Pseudomonadati</taxon>
        <taxon>Pseudomonadota</taxon>
        <taxon>Alphaproteobacteria</taxon>
        <taxon>Hyphomicrobiales</taxon>
        <taxon>Aurantimonadaceae</taxon>
        <taxon>Antarcticirhabdus</taxon>
    </lineage>
</organism>